<dbReference type="Gene3D" id="3.40.50.150">
    <property type="entry name" value="Vaccinia Virus protein VP39"/>
    <property type="match status" value="1"/>
</dbReference>
<accession>A0A101PVN8</accession>
<dbReference type="CDD" id="cd02440">
    <property type="entry name" value="AdoMet_MTases"/>
    <property type="match status" value="1"/>
</dbReference>
<dbReference type="GO" id="GO:0032259">
    <property type="term" value="P:methylation"/>
    <property type="evidence" value="ECO:0007669"/>
    <property type="project" value="UniProtKB-KW"/>
</dbReference>
<organism evidence="2 3">
    <name type="scientific">Streptomyces corchorusii</name>
    <name type="common">Streptomyces chibaensis</name>
    <dbReference type="NCBI Taxonomy" id="1903"/>
    <lineage>
        <taxon>Bacteria</taxon>
        <taxon>Bacillati</taxon>
        <taxon>Actinomycetota</taxon>
        <taxon>Actinomycetes</taxon>
        <taxon>Kitasatosporales</taxon>
        <taxon>Streptomycetaceae</taxon>
        <taxon>Streptomyces</taxon>
    </lineage>
</organism>
<dbReference type="EMBL" id="LMWP01000043">
    <property type="protein sequence ID" value="KUN18570.1"/>
    <property type="molecule type" value="Genomic_DNA"/>
</dbReference>
<evidence type="ECO:0000313" key="2">
    <source>
        <dbReference type="EMBL" id="KUN18570.1"/>
    </source>
</evidence>
<dbReference type="AlphaFoldDB" id="A0A101PVN8"/>
<comment type="caution">
    <text evidence="2">The sequence shown here is derived from an EMBL/GenBank/DDBJ whole genome shotgun (WGS) entry which is preliminary data.</text>
</comment>
<protein>
    <submittedName>
        <fullName evidence="2">Methyltransferase type 12</fullName>
    </submittedName>
</protein>
<dbReference type="RefSeq" id="WP_059265868.1">
    <property type="nucleotide sequence ID" value="NZ_KQ948366.1"/>
</dbReference>
<dbReference type="Pfam" id="PF08242">
    <property type="entry name" value="Methyltransf_12"/>
    <property type="match status" value="1"/>
</dbReference>
<dbReference type="InterPro" id="IPR029063">
    <property type="entry name" value="SAM-dependent_MTases_sf"/>
</dbReference>
<dbReference type="GO" id="GO:0008168">
    <property type="term" value="F:methyltransferase activity"/>
    <property type="evidence" value="ECO:0007669"/>
    <property type="project" value="UniProtKB-KW"/>
</dbReference>
<evidence type="ECO:0000259" key="1">
    <source>
        <dbReference type="Pfam" id="PF08242"/>
    </source>
</evidence>
<keyword evidence="2" id="KW-0489">Methyltransferase</keyword>
<evidence type="ECO:0000313" key="3">
    <source>
        <dbReference type="Proteomes" id="UP000053398"/>
    </source>
</evidence>
<feature type="domain" description="Methyltransferase type 12" evidence="1">
    <location>
        <begin position="38"/>
        <end position="136"/>
    </location>
</feature>
<keyword evidence="2" id="KW-0808">Transferase</keyword>
<name>A0A101PVN8_STRCK</name>
<reference evidence="2 3" key="1">
    <citation type="submission" date="2015-10" db="EMBL/GenBank/DDBJ databases">
        <title>Draft genome sequence of Streptomyces corchorusii DSM 40340, type strain for the species Streptomyces corchorusii.</title>
        <authorList>
            <person name="Ruckert C."/>
            <person name="Winkler A."/>
            <person name="Kalinowski J."/>
            <person name="Kampfer P."/>
            <person name="Glaeser S."/>
        </authorList>
    </citation>
    <scope>NUCLEOTIDE SEQUENCE [LARGE SCALE GENOMIC DNA]</scope>
    <source>
        <strain evidence="2 3">DSM 40340</strain>
    </source>
</reference>
<gene>
    <name evidence="2" type="ORF">AQJ11_34160</name>
</gene>
<dbReference type="InterPro" id="IPR013217">
    <property type="entry name" value="Methyltransf_12"/>
</dbReference>
<dbReference type="Proteomes" id="UP000053398">
    <property type="component" value="Unassembled WGS sequence"/>
</dbReference>
<keyword evidence="3" id="KW-1185">Reference proteome</keyword>
<sequence length="202" mass="22600">MLAVYDLWILGMVCPAVWHCSRRRMARHYDRNVGARHLDIGPGTGYFLRRCAYPTDTPELTLVDLSPEVLRTASARLARFRPAWYRRDVLRPLDLGDRRFDSAGMNLLLHCLPGGMAHKAIAFDHILPYMEPGGRVFGSTVLAHGVRHGMLAPKALHALNRDNDMDNADDSLAQLGTELSKRFADHRITVHGSMALFEATVG</sequence>
<proteinExistence type="predicted"/>
<dbReference type="SUPFAM" id="SSF53335">
    <property type="entry name" value="S-adenosyl-L-methionine-dependent methyltransferases"/>
    <property type="match status" value="1"/>
</dbReference>